<feature type="signal peptide" evidence="2">
    <location>
        <begin position="1"/>
        <end position="27"/>
    </location>
</feature>
<dbReference type="AlphaFoldDB" id="A0A518JM04"/>
<proteinExistence type="predicted"/>
<evidence type="ECO:0000313" key="3">
    <source>
        <dbReference type="EMBL" id="QDV66581.1"/>
    </source>
</evidence>
<dbReference type="EMBL" id="CP036348">
    <property type="protein sequence ID" value="QDV66581.1"/>
    <property type="molecule type" value="Genomic_DNA"/>
</dbReference>
<gene>
    <name evidence="3" type="ORF">Poly24_02680</name>
</gene>
<feature type="compositionally biased region" description="Polar residues" evidence="1">
    <location>
        <begin position="279"/>
        <end position="299"/>
    </location>
</feature>
<evidence type="ECO:0000256" key="2">
    <source>
        <dbReference type="SAM" id="SignalP"/>
    </source>
</evidence>
<evidence type="ECO:0008006" key="5">
    <source>
        <dbReference type="Google" id="ProtNLM"/>
    </source>
</evidence>
<dbReference type="Proteomes" id="UP000315082">
    <property type="component" value="Chromosome"/>
</dbReference>
<keyword evidence="4" id="KW-1185">Reference proteome</keyword>
<protein>
    <recommendedName>
        <fullName evidence="5">Ser-Thr-rich glycosyl-phosphatidyl-inositol-anchored membrane family protein</fullName>
    </recommendedName>
</protein>
<feature type="region of interest" description="Disordered" evidence="1">
    <location>
        <begin position="350"/>
        <end position="434"/>
    </location>
</feature>
<feature type="region of interest" description="Disordered" evidence="1">
    <location>
        <begin position="245"/>
        <end position="334"/>
    </location>
</feature>
<feature type="compositionally biased region" description="Low complexity" evidence="1">
    <location>
        <begin position="401"/>
        <end position="410"/>
    </location>
</feature>
<keyword evidence="2" id="KW-0732">Signal</keyword>
<feature type="compositionally biased region" description="Polar residues" evidence="1">
    <location>
        <begin position="366"/>
        <end position="386"/>
    </location>
</feature>
<evidence type="ECO:0000256" key="1">
    <source>
        <dbReference type="SAM" id="MobiDB-lite"/>
    </source>
</evidence>
<feature type="chain" id="PRO_5021968932" description="Ser-Thr-rich glycosyl-phosphatidyl-inositol-anchored membrane family protein" evidence="2">
    <location>
        <begin position="28"/>
        <end position="651"/>
    </location>
</feature>
<sequence length="651" mass="70628" precursor="true">MRQKRIHRTLAVLCAIPMYCCTNVAVAQAPAMQASVIASPPPQDFGAGVFLNNTSFDIPFSVERTGAQPVEVQLFVSRDQGKTWKFFARQPANESGFPFQAPEDGDFWFSTRTIDARGISYPTGNMSPQLRVFVDTTNPQVQATTDSDINGQIVLDYAITDIAVDESFMQLEYMTDAVRQWMPITIDGRPGRRPEDGAMVGRITWQPQTDWRQVHVRMIVRDKAGNQTVFNEQVQRPRVAANPMTFASDPRQQGAGMNATPVSDRLPPRGNAMPMYSQPAPTSGYPQPAYQSAQATPVGNSAYPPATPQTGLPATSAAPAHSYTHPATSQFRGSAPMTARTVSDTQGFGLNPPMQQPMANPHYGTATGTYSPSIEPPHTSTLQQQPAAPREAFRPLQGTQVSAVSPAESEPPAEPAETRQSRTLSLNDTPRVTRSKQFSLDYEVESVGNGGVEAVELWGTRDGGQTWQRWNADPDKQSPFDIEVSKEGIVGFRIVIVAANGLTTPRPVSGDPADIYVLVDTTAPQTRVTGATYGDEGYTGSLIIDYACNDENFGPRPISLAFSDSLDGPWTTIATGLANTGRYIWPADPQLPRQIYLRVEATDKAGNVGVHALDVPISVQGLSPQGRINGFQTIESQPEGTQAALPRASFR</sequence>
<organism evidence="3 4">
    <name type="scientific">Rosistilla carotiformis</name>
    <dbReference type="NCBI Taxonomy" id="2528017"/>
    <lineage>
        <taxon>Bacteria</taxon>
        <taxon>Pseudomonadati</taxon>
        <taxon>Planctomycetota</taxon>
        <taxon>Planctomycetia</taxon>
        <taxon>Pirellulales</taxon>
        <taxon>Pirellulaceae</taxon>
        <taxon>Rosistilla</taxon>
    </lineage>
</organism>
<feature type="compositionally biased region" description="Polar residues" evidence="1">
    <location>
        <begin position="421"/>
        <end position="434"/>
    </location>
</feature>
<name>A0A518JM04_9BACT</name>
<reference evidence="3 4" key="1">
    <citation type="submission" date="2019-02" db="EMBL/GenBank/DDBJ databases">
        <title>Deep-cultivation of Planctomycetes and their phenomic and genomic characterization uncovers novel biology.</title>
        <authorList>
            <person name="Wiegand S."/>
            <person name="Jogler M."/>
            <person name="Boedeker C."/>
            <person name="Pinto D."/>
            <person name="Vollmers J."/>
            <person name="Rivas-Marin E."/>
            <person name="Kohn T."/>
            <person name="Peeters S.H."/>
            <person name="Heuer A."/>
            <person name="Rast P."/>
            <person name="Oberbeckmann S."/>
            <person name="Bunk B."/>
            <person name="Jeske O."/>
            <person name="Meyerdierks A."/>
            <person name="Storesund J.E."/>
            <person name="Kallscheuer N."/>
            <person name="Luecker S."/>
            <person name="Lage O.M."/>
            <person name="Pohl T."/>
            <person name="Merkel B.J."/>
            <person name="Hornburger P."/>
            <person name="Mueller R.-W."/>
            <person name="Bruemmer F."/>
            <person name="Labrenz M."/>
            <person name="Spormann A.M."/>
            <person name="Op den Camp H."/>
            <person name="Overmann J."/>
            <person name="Amann R."/>
            <person name="Jetten M.S.M."/>
            <person name="Mascher T."/>
            <person name="Medema M.H."/>
            <person name="Devos D.P."/>
            <person name="Kaster A.-K."/>
            <person name="Ovreas L."/>
            <person name="Rohde M."/>
            <person name="Galperin M.Y."/>
            <person name="Jogler C."/>
        </authorList>
    </citation>
    <scope>NUCLEOTIDE SEQUENCE [LARGE SCALE GENOMIC DNA]</scope>
    <source>
        <strain evidence="3 4">Poly24</strain>
    </source>
</reference>
<dbReference type="KEGG" id="rcf:Poly24_02680"/>
<evidence type="ECO:0000313" key="4">
    <source>
        <dbReference type="Proteomes" id="UP000315082"/>
    </source>
</evidence>
<accession>A0A518JM04</accession>